<proteinExistence type="predicted"/>
<dbReference type="OrthoDB" id="9804196at2"/>
<name>D5T5D6_LEUKI</name>
<accession>D5T5D6</accession>
<dbReference type="RefSeq" id="WP_013103855.1">
    <property type="nucleotide sequence ID" value="NC_014136.1"/>
</dbReference>
<dbReference type="CAZy" id="GT2">
    <property type="family name" value="Glycosyltransferase Family 2"/>
</dbReference>
<sequence length="890" mass="103807">MEYKYRFSIIMAVYNQEAFINAAINSVLTQTEESESIQLILINDGSTDRSGEIAYQFSEKYDNVFYLSQENKGVSAARNLGMSIAEGEFWNFMDPDDMIDDTMLEKVYSFLKPRKKLTDVAVVPLYFFGDQTGDHPLNTRFSSGTRLVDLTSAGQDMIALSLSTAFVSKEAFKNRKFNTTLKVSEDMLLLNTILLDKLTLGIVSDVEYWYRRINGYGALKKTASELTFEETKLRFSVDATLLENSLARYQAIPKFIQNTVIYDLSWQLKGSAFQNDAVLKEEQKLIIRDQYLYPLFSKYIDYALIQQSLRLPYWVKKEIIERKADYLGNAAVQNAFSVTRNSYKTVDFEDRKATFVVAEENKENISLYFQIRFGSQYLKYQPDFKISLHIGRAVLKPTYIQSDSGNISKNLYQDLVVQEYLRFDLDKNNDQLLNTAIKVVISDGIKKKAIIVQYKKHEFSSLDDNKITIDAISENFATQLENSQLQIVRRDAKVNNSLLQEVFGNDRGEKFQYRNRLLSKAKPIWLFEDRPSKAGDNAEAMFSYVVRNHPEIDAYFVISEESEDYERIAQLGNVLPKFSKEHQEIWAICDVILSAHAEYQIFNPMGHGNQQKHEDYYKGLRILNKPKFVFLQHGISRSSHSLSPWLQKSNKNISLLVTSTLYEEQEFLKETYHYNKSIVKILGMPRLDELLISSDVNKEKLILFMPTWRKYLEKLSDEQFMRTDYFIQINNFLNDKVMQNHLKNKKYVIAVKLHPNLTKFSELFKKNDYYYFSDESYKLLFKKGAIGITDFSSAILDFAYMKKPIIQYMFDEKNYFNGHIFQRIEGQKEEAIYGNIYTNEQYKQFVNEVIQKIDDPVMSPEFQKKVDKDFPYRDGNNTKRVFDAVSSMMK</sequence>
<dbReference type="GO" id="GO:0047355">
    <property type="term" value="F:CDP-glycerol glycerophosphotransferase activity"/>
    <property type="evidence" value="ECO:0007669"/>
    <property type="project" value="InterPro"/>
</dbReference>
<dbReference type="eggNOG" id="COG1215">
    <property type="taxonomic scope" value="Bacteria"/>
</dbReference>
<dbReference type="EMBL" id="CP001758">
    <property type="protein sequence ID" value="ADG41266.1"/>
    <property type="molecule type" value="Genomic_DNA"/>
</dbReference>
<evidence type="ECO:0000313" key="2">
    <source>
        <dbReference type="EMBL" id="ADG41266.1"/>
    </source>
</evidence>
<protein>
    <submittedName>
        <fullName evidence="2">Membrane-bound protein</fullName>
    </submittedName>
</protein>
<dbReference type="InterPro" id="IPR043148">
    <property type="entry name" value="TagF_C"/>
</dbReference>
<dbReference type="Pfam" id="PF04464">
    <property type="entry name" value="Glyphos_transf"/>
    <property type="match status" value="1"/>
</dbReference>
<dbReference type="STRING" id="762051.LKI_08635"/>
<evidence type="ECO:0000313" key="3">
    <source>
        <dbReference type="Proteomes" id="UP000002362"/>
    </source>
</evidence>
<dbReference type="Pfam" id="PF00535">
    <property type="entry name" value="Glycos_transf_2"/>
    <property type="match status" value="1"/>
</dbReference>
<feature type="domain" description="Glycosyltransferase 2-like" evidence="1">
    <location>
        <begin position="8"/>
        <end position="151"/>
    </location>
</feature>
<gene>
    <name evidence="2" type="ordered locus">LKI_08635</name>
</gene>
<dbReference type="Proteomes" id="UP000002362">
    <property type="component" value="Chromosome"/>
</dbReference>
<dbReference type="PANTHER" id="PTHR22916">
    <property type="entry name" value="GLYCOSYLTRANSFERASE"/>
    <property type="match status" value="1"/>
</dbReference>
<dbReference type="InterPro" id="IPR029044">
    <property type="entry name" value="Nucleotide-diphossugar_trans"/>
</dbReference>
<dbReference type="CDD" id="cd00761">
    <property type="entry name" value="Glyco_tranf_GTA_type"/>
    <property type="match status" value="1"/>
</dbReference>
<dbReference type="AlphaFoldDB" id="D5T5D6"/>
<dbReference type="GO" id="GO:0016758">
    <property type="term" value="F:hexosyltransferase activity"/>
    <property type="evidence" value="ECO:0007669"/>
    <property type="project" value="UniProtKB-ARBA"/>
</dbReference>
<dbReference type="HOGENOM" id="CLU_006538_0_0_9"/>
<dbReference type="SUPFAM" id="SSF53756">
    <property type="entry name" value="UDP-Glycosyltransferase/glycogen phosphorylase"/>
    <property type="match status" value="1"/>
</dbReference>
<reference evidence="2 3" key="1">
    <citation type="journal article" date="2010" name="J. Bacteriol.">
        <title>Complete genome sequence analysis of Leuconostoc kimchii IMSNU 11154.</title>
        <authorList>
            <person name="Oh H.M."/>
            <person name="Cho Y.J."/>
            <person name="Kim B.K."/>
            <person name="Roe J.H."/>
            <person name="Kang S.O."/>
            <person name="Nahm B.H."/>
            <person name="Jeong G."/>
            <person name="Han H.U."/>
            <person name="Chun J."/>
        </authorList>
    </citation>
    <scope>NUCLEOTIDE SEQUENCE [LARGE SCALE GENOMIC DNA]</scope>
    <source>
        <strain evidence="3">IMSNU 11154 / KCTC 2386 / IH25</strain>
    </source>
</reference>
<dbReference type="SUPFAM" id="SSF53448">
    <property type="entry name" value="Nucleotide-diphospho-sugar transferases"/>
    <property type="match status" value="1"/>
</dbReference>
<dbReference type="GO" id="GO:0016020">
    <property type="term" value="C:membrane"/>
    <property type="evidence" value="ECO:0007669"/>
    <property type="project" value="InterPro"/>
</dbReference>
<dbReference type="KEGG" id="lki:LKI_08635"/>
<dbReference type="PANTHER" id="PTHR22916:SF3">
    <property type="entry name" value="UDP-GLCNAC:BETAGAL BETA-1,3-N-ACETYLGLUCOSAMINYLTRANSFERASE-LIKE PROTEIN 1"/>
    <property type="match status" value="1"/>
</dbReference>
<organism evidence="2 3">
    <name type="scientific">Leuconostoc kimchii (strain IMSNU 11154 / KCTC 2386 / IH25)</name>
    <dbReference type="NCBI Taxonomy" id="762051"/>
    <lineage>
        <taxon>Bacteria</taxon>
        <taxon>Bacillati</taxon>
        <taxon>Bacillota</taxon>
        <taxon>Bacilli</taxon>
        <taxon>Lactobacillales</taxon>
        <taxon>Lactobacillaceae</taxon>
        <taxon>Leuconostoc</taxon>
    </lineage>
</organism>
<dbReference type="eggNOG" id="COG1887">
    <property type="taxonomic scope" value="Bacteria"/>
</dbReference>
<evidence type="ECO:0000259" key="1">
    <source>
        <dbReference type="Pfam" id="PF00535"/>
    </source>
</evidence>
<dbReference type="Gene3D" id="3.90.550.10">
    <property type="entry name" value="Spore Coat Polysaccharide Biosynthesis Protein SpsA, Chain A"/>
    <property type="match status" value="1"/>
</dbReference>
<dbReference type="InterPro" id="IPR007554">
    <property type="entry name" value="Glycerophosphate_synth"/>
</dbReference>
<dbReference type="Gene3D" id="3.40.50.12580">
    <property type="match status" value="1"/>
</dbReference>
<dbReference type="PATRIC" id="fig|762051.18.peg.1738"/>
<dbReference type="InterPro" id="IPR001173">
    <property type="entry name" value="Glyco_trans_2-like"/>
</dbReference>